<reference evidence="1" key="1">
    <citation type="submission" date="2018-11" db="EMBL/GenBank/DDBJ databases">
        <authorList>
            <consortium name="Pathogen Informatics"/>
        </authorList>
    </citation>
    <scope>NUCLEOTIDE SEQUENCE [LARGE SCALE GENOMIC DNA]</scope>
</reference>
<dbReference type="AlphaFoldDB" id="A0A3P8G7L9"/>
<accession>A0A3P8G7L9</accession>
<name>A0A3P8G7L9_HELPZ</name>
<gene>
    <name evidence="1" type="ORF">HPBE_LOCUS21630</name>
</gene>
<protein>
    <submittedName>
        <fullName evidence="1">Uncharacterized protein</fullName>
    </submittedName>
</protein>
<sequence>MFALFSSNIISHPVSLPREFSYLYDFSTVFVISSLIGDPSNQFRESSERTGCRYILCMCIQWLSGGYSEAGSILTSFRKKYPGYAAVELRIIGMLRRRAEAERSLTRAPDYSGVISKFEKLIHSSDTPRHLSSYYSVKLARLVRKFLARGYSLAMDVSTNCAQRTFKCSDPNRQ</sequence>
<evidence type="ECO:0000313" key="1">
    <source>
        <dbReference type="EMBL" id="VDP26996.1"/>
    </source>
</evidence>
<dbReference type="OrthoDB" id="10265668at2759"/>
<organism evidence="1">
    <name type="scientific">Heligmosomoides polygyrus</name>
    <name type="common">Parasitic roundworm</name>
    <dbReference type="NCBI Taxonomy" id="6339"/>
    <lineage>
        <taxon>Eukaryota</taxon>
        <taxon>Metazoa</taxon>
        <taxon>Ecdysozoa</taxon>
        <taxon>Nematoda</taxon>
        <taxon>Chromadorea</taxon>
        <taxon>Rhabditida</taxon>
        <taxon>Rhabditina</taxon>
        <taxon>Rhabditomorpha</taxon>
        <taxon>Strongyloidea</taxon>
        <taxon>Heligmosomidae</taxon>
        <taxon>Heligmosomoides</taxon>
    </lineage>
</organism>
<dbReference type="EMBL" id="UZAH01033183">
    <property type="protein sequence ID" value="VDP26996.1"/>
    <property type="molecule type" value="Genomic_DNA"/>
</dbReference>
<proteinExistence type="predicted"/>